<keyword evidence="3" id="KW-1185">Reference proteome</keyword>
<organism evidence="2 3">
    <name type="scientific">Periplaneta americana</name>
    <name type="common">American cockroach</name>
    <name type="synonym">Blatta americana</name>
    <dbReference type="NCBI Taxonomy" id="6978"/>
    <lineage>
        <taxon>Eukaryota</taxon>
        <taxon>Metazoa</taxon>
        <taxon>Ecdysozoa</taxon>
        <taxon>Arthropoda</taxon>
        <taxon>Hexapoda</taxon>
        <taxon>Insecta</taxon>
        <taxon>Pterygota</taxon>
        <taxon>Neoptera</taxon>
        <taxon>Polyneoptera</taxon>
        <taxon>Dictyoptera</taxon>
        <taxon>Blattodea</taxon>
        <taxon>Blattoidea</taxon>
        <taxon>Blattidae</taxon>
        <taxon>Blattinae</taxon>
        <taxon>Periplaneta</taxon>
    </lineage>
</organism>
<evidence type="ECO:0000313" key="3">
    <source>
        <dbReference type="Proteomes" id="UP001148838"/>
    </source>
</evidence>
<name>A0ABQ8T301_PERAM</name>
<feature type="compositionally biased region" description="Basic and acidic residues" evidence="1">
    <location>
        <begin position="259"/>
        <end position="274"/>
    </location>
</feature>
<accession>A0ABQ8T301</accession>
<feature type="compositionally biased region" description="Acidic residues" evidence="1">
    <location>
        <begin position="219"/>
        <end position="235"/>
    </location>
</feature>
<feature type="region of interest" description="Disordered" evidence="1">
    <location>
        <begin position="199"/>
        <end position="274"/>
    </location>
</feature>
<evidence type="ECO:0000313" key="2">
    <source>
        <dbReference type="EMBL" id="KAJ4440300.1"/>
    </source>
</evidence>
<sequence>MDECIGRRMGRSMDERVDRKLPPRKVRSVIEFLNAEGIAPIEIDRQLCQVYGQADVRQLCRACLGINSRVVSGNAHQLRFPIKSVQTASKEFIPRETQPSQLTRYADPRRHRSSSKIQSTVYVTDISLKKTEFEPVKNIKNFHFSQLGQKLSKPLQVHRCGVTRLVVKRVGTGSNPGWDKLPDWGFSGVFSQPIKVELLGSEPKQPIGSKGLHRSPKGEEEEEEEEEDDDDDDDGAIIGQNKRIRQNISSLSTTPVSVETDRTIHDTASTNKRE</sequence>
<dbReference type="Proteomes" id="UP001148838">
    <property type="component" value="Unassembled WGS sequence"/>
</dbReference>
<gene>
    <name evidence="2" type="ORF">ANN_08439</name>
</gene>
<proteinExistence type="predicted"/>
<evidence type="ECO:0000256" key="1">
    <source>
        <dbReference type="SAM" id="MobiDB-lite"/>
    </source>
</evidence>
<protein>
    <submittedName>
        <fullName evidence="2">Uncharacterized protein</fullName>
    </submittedName>
</protein>
<dbReference type="EMBL" id="JAJSOF020000017">
    <property type="protein sequence ID" value="KAJ4440300.1"/>
    <property type="molecule type" value="Genomic_DNA"/>
</dbReference>
<comment type="caution">
    <text evidence="2">The sequence shown here is derived from an EMBL/GenBank/DDBJ whole genome shotgun (WGS) entry which is preliminary data.</text>
</comment>
<reference evidence="2 3" key="1">
    <citation type="journal article" date="2022" name="Allergy">
        <title>Genome assembly and annotation of Periplaneta americana reveal a comprehensive cockroach allergen profile.</title>
        <authorList>
            <person name="Wang L."/>
            <person name="Xiong Q."/>
            <person name="Saelim N."/>
            <person name="Wang L."/>
            <person name="Nong W."/>
            <person name="Wan A.T."/>
            <person name="Shi M."/>
            <person name="Liu X."/>
            <person name="Cao Q."/>
            <person name="Hui J.H.L."/>
            <person name="Sookrung N."/>
            <person name="Leung T.F."/>
            <person name="Tungtrongchitr A."/>
            <person name="Tsui S.K.W."/>
        </authorList>
    </citation>
    <scope>NUCLEOTIDE SEQUENCE [LARGE SCALE GENOMIC DNA]</scope>
    <source>
        <strain evidence="2">PWHHKU_190912</strain>
    </source>
</reference>
<feature type="compositionally biased region" description="Polar residues" evidence="1">
    <location>
        <begin position="246"/>
        <end position="257"/>
    </location>
</feature>